<dbReference type="STRING" id="1440762.Y882_10180"/>
<accession>A0A0G9H1Q2</accession>
<dbReference type="SUPFAM" id="SSF54593">
    <property type="entry name" value="Glyoxalase/Bleomycin resistance protein/Dihydroxybiphenyl dioxygenase"/>
    <property type="match status" value="1"/>
</dbReference>
<dbReference type="Gene3D" id="3.10.180.10">
    <property type="entry name" value="2,3-Dihydroxybiphenyl 1,2-Dioxygenase, domain 1"/>
    <property type="match status" value="1"/>
</dbReference>
<comment type="caution">
    <text evidence="2">The sequence shown here is derived from an EMBL/GenBank/DDBJ whole genome shotgun (WGS) entry which is preliminary data.</text>
</comment>
<feature type="domain" description="VOC" evidence="1">
    <location>
        <begin position="10"/>
        <end position="135"/>
    </location>
</feature>
<gene>
    <name evidence="2" type="ORF">Y882_10180</name>
</gene>
<proteinExistence type="predicted"/>
<evidence type="ECO:0000259" key="1">
    <source>
        <dbReference type="PROSITE" id="PS51819"/>
    </source>
</evidence>
<sequence>MNDSNALTAGIDHVGLTVSDIELSRAFFVQCLGWRVVGGNPGYPAVFVSDGTSVLTLWQVDGADGHQSFDRRKNIGLHHVALKVASEEALHALFARVAGWPGVEVEFPPEAVGNLGNMHGFVREPGGTRVEFRYSVPA</sequence>
<dbReference type="InterPro" id="IPR029068">
    <property type="entry name" value="Glyas_Bleomycin-R_OHBP_Dase"/>
</dbReference>
<organism evidence="2 3">
    <name type="scientific">Dyella japonica DSM 16301</name>
    <dbReference type="NCBI Taxonomy" id="1440762"/>
    <lineage>
        <taxon>Bacteria</taxon>
        <taxon>Pseudomonadati</taxon>
        <taxon>Pseudomonadota</taxon>
        <taxon>Gammaproteobacteria</taxon>
        <taxon>Lysobacterales</taxon>
        <taxon>Rhodanobacteraceae</taxon>
        <taxon>Dyella</taxon>
    </lineage>
</organism>
<protein>
    <submittedName>
        <fullName evidence="2">Glyoxalase</fullName>
    </submittedName>
</protein>
<dbReference type="EMBL" id="JPLA01000025">
    <property type="protein sequence ID" value="KLD63755.1"/>
    <property type="molecule type" value="Genomic_DNA"/>
</dbReference>
<reference evidence="2 3" key="1">
    <citation type="journal article" date="2015" name="Antonie Van Leeuwenhoek">
        <title>A phylogenomic and molecular marker based taxonomic framework for the order Xanthomonadales: proposal to transfer the families Algiphilaceae and Solimonadaceae to the order Nevskiales ord. nov. and to create a new family within the order Xanthomonadales, the family Rhodanobacteraceae fam. nov., containing the genus Rhodanobacter and its closest relatives.</title>
        <authorList>
            <person name="Naushad S."/>
            <person name="Adeolu M."/>
            <person name="Wong S."/>
            <person name="Sohail M."/>
            <person name="Schellhorn H.E."/>
            <person name="Gupta R.S."/>
        </authorList>
    </citation>
    <scope>NUCLEOTIDE SEQUENCE [LARGE SCALE GENOMIC DNA]</scope>
    <source>
        <strain evidence="2 3">DSM 16301</strain>
    </source>
</reference>
<evidence type="ECO:0000313" key="3">
    <source>
        <dbReference type="Proteomes" id="UP000035481"/>
    </source>
</evidence>
<dbReference type="Proteomes" id="UP000035481">
    <property type="component" value="Unassembled WGS sequence"/>
</dbReference>
<dbReference type="InterPro" id="IPR004360">
    <property type="entry name" value="Glyas_Fos-R_dOase_dom"/>
</dbReference>
<name>A0A0G9H1Q2_9GAMM</name>
<dbReference type="InterPro" id="IPR037523">
    <property type="entry name" value="VOC_core"/>
</dbReference>
<dbReference type="Pfam" id="PF00903">
    <property type="entry name" value="Glyoxalase"/>
    <property type="match status" value="1"/>
</dbReference>
<evidence type="ECO:0000313" key="2">
    <source>
        <dbReference type="EMBL" id="KLD63755.1"/>
    </source>
</evidence>
<dbReference type="PATRIC" id="fig|1440762.4.peg.1530"/>
<dbReference type="PROSITE" id="PS51819">
    <property type="entry name" value="VOC"/>
    <property type="match status" value="1"/>
</dbReference>
<dbReference type="OrthoDB" id="2613830at2"/>
<dbReference type="RefSeq" id="WP_046971768.1">
    <property type="nucleotide sequence ID" value="NZ_JPLA01000025.1"/>
</dbReference>
<dbReference type="AlphaFoldDB" id="A0A0G9H1Q2"/>